<dbReference type="GO" id="GO:0016614">
    <property type="term" value="F:oxidoreductase activity, acting on CH-OH group of donors"/>
    <property type="evidence" value="ECO:0007669"/>
    <property type="project" value="InterPro"/>
</dbReference>
<proteinExistence type="predicted"/>
<reference evidence="2" key="1">
    <citation type="submission" date="2016-10" db="EMBL/GenBank/DDBJ databases">
        <title>Sequence of Gallionella enrichment culture.</title>
        <authorList>
            <person name="Poehlein A."/>
            <person name="Muehling M."/>
            <person name="Daniel R."/>
        </authorList>
    </citation>
    <scope>NUCLEOTIDE SEQUENCE</scope>
</reference>
<dbReference type="InterPro" id="IPR036188">
    <property type="entry name" value="FAD/NAD-bd_sf"/>
</dbReference>
<gene>
    <name evidence="2" type="ORF">GALL_448270</name>
</gene>
<dbReference type="SUPFAM" id="SSF51905">
    <property type="entry name" value="FAD/NAD(P)-binding domain"/>
    <property type="match status" value="1"/>
</dbReference>
<sequence>MLQNSGVAEEGNGFFCDPLRVMMARLPDTQTRNDIPMSAGYLDTQAGFMLSDISVPENFYRAFAWAAGRPDRLWSYARTAMIMVKIRDDIDGRIDIQGKPWRHFGPADKARMQAGVVQAKAILQAAGGDRPFLSPWVAAHPGGSVRLGELADETLRCHAGNLHVCDASVIPEPWGLPPTLTMLTLGKYLARRLQ</sequence>
<dbReference type="InterPro" id="IPR007867">
    <property type="entry name" value="GMC_OxRtase_C"/>
</dbReference>
<evidence type="ECO:0000259" key="1">
    <source>
        <dbReference type="Pfam" id="PF05199"/>
    </source>
</evidence>
<dbReference type="Gene3D" id="3.50.50.60">
    <property type="entry name" value="FAD/NAD(P)-binding domain"/>
    <property type="match status" value="1"/>
</dbReference>
<comment type="caution">
    <text evidence="2">The sequence shown here is derived from an EMBL/GenBank/DDBJ whole genome shotgun (WGS) entry which is preliminary data.</text>
</comment>
<accession>A0A1J5QC45</accession>
<name>A0A1J5QC45_9ZZZZ</name>
<feature type="domain" description="Glucose-methanol-choline oxidoreductase C-terminal" evidence="1">
    <location>
        <begin position="106"/>
        <end position="186"/>
    </location>
</feature>
<organism evidence="2">
    <name type="scientific">mine drainage metagenome</name>
    <dbReference type="NCBI Taxonomy" id="410659"/>
    <lineage>
        <taxon>unclassified sequences</taxon>
        <taxon>metagenomes</taxon>
        <taxon>ecological metagenomes</taxon>
    </lineage>
</organism>
<evidence type="ECO:0000313" key="2">
    <source>
        <dbReference type="EMBL" id="OIQ73533.1"/>
    </source>
</evidence>
<dbReference type="EMBL" id="MLJW01002834">
    <property type="protein sequence ID" value="OIQ73533.1"/>
    <property type="molecule type" value="Genomic_DNA"/>
</dbReference>
<dbReference type="AlphaFoldDB" id="A0A1J5QC45"/>
<protein>
    <submittedName>
        <fullName evidence="2">GMC oxidoreductase</fullName>
    </submittedName>
</protein>
<dbReference type="Pfam" id="PF05199">
    <property type="entry name" value="GMC_oxred_C"/>
    <property type="match status" value="1"/>
</dbReference>